<dbReference type="InterPro" id="IPR001478">
    <property type="entry name" value="PDZ"/>
</dbReference>
<dbReference type="PANTHER" id="PTHR43343">
    <property type="entry name" value="PEPTIDASE S12"/>
    <property type="match status" value="1"/>
</dbReference>
<evidence type="ECO:0000313" key="5">
    <source>
        <dbReference type="EMBL" id="MBK1726619.1"/>
    </source>
</evidence>
<evidence type="ECO:0000313" key="6">
    <source>
        <dbReference type="Proteomes" id="UP000738126"/>
    </source>
</evidence>
<evidence type="ECO:0000256" key="2">
    <source>
        <dbReference type="ARBA" id="ARBA00022801"/>
    </source>
</evidence>
<sequence>MAWIHGTVRRLAAGALALAVGAAGLTGAAGAKELEELQAAERNTVEIFQRYGPSVVAIEVTVRGKRVDPFEGIPKDMIPPRFREFFESPHGMERPKQQGAGSGFVIDGEGHIVTNYHVVRSALQDGSAELREGATVELSFPGHEAVPARVVGANALYDLALLEPRDEGALPRGIEPLELADSDETLVGQKAIAIGNPFGLSSTVTAGIVSALGREVPGVGQLEIPMIQTDAAINPGNSGGPLLNSAGEVIGINTAILPGGGGLGGTRGSIGVGFAVPSNLLQESLDELKAGGLTDITSRARLGVMVTGLEGYPEVIRRRLNLPERGVMIVDVEPGSPAEEAGLEGASFEVNVQGRAMPADGDVILAVDGEPVEEPQQLQQRIFAHGAGETVTLTVSREGERREVVVELQEVPRGE</sequence>
<dbReference type="Pfam" id="PF13180">
    <property type="entry name" value="PDZ_2"/>
    <property type="match status" value="1"/>
</dbReference>
<dbReference type="InterPro" id="IPR009003">
    <property type="entry name" value="Peptidase_S1_PA"/>
</dbReference>
<dbReference type="Pfam" id="PF13365">
    <property type="entry name" value="Trypsin_2"/>
    <property type="match status" value="1"/>
</dbReference>
<protein>
    <submittedName>
        <fullName evidence="5">Peptidase S1</fullName>
    </submittedName>
</protein>
<evidence type="ECO:0000256" key="1">
    <source>
        <dbReference type="ARBA" id="ARBA00022670"/>
    </source>
</evidence>
<dbReference type="PANTHER" id="PTHR43343:SF3">
    <property type="entry name" value="PROTEASE DO-LIKE 8, CHLOROPLASTIC"/>
    <property type="match status" value="1"/>
</dbReference>
<gene>
    <name evidence="5" type="ORF">CKO13_06185</name>
</gene>
<name>A0ABS1E5Y4_9GAMM</name>
<dbReference type="PROSITE" id="PS50106">
    <property type="entry name" value="PDZ"/>
    <property type="match status" value="1"/>
</dbReference>
<keyword evidence="6" id="KW-1185">Reference proteome</keyword>
<feature type="chain" id="PRO_5046228100" evidence="3">
    <location>
        <begin position="32"/>
        <end position="415"/>
    </location>
</feature>
<evidence type="ECO:0000259" key="4">
    <source>
        <dbReference type="PROSITE" id="PS50106"/>
    </source>
</evidence>
<dbReference type="PRINTS" id="PR00834">
    <property type="entry name" value="PROTEASES2C"/>
</dbReference>
<feature type="domain" description="PDZ" evidence="4">
    <location>
        <begin position="282"/>
        <end position="399"/>
    </location>
</feature>
<dbReference type="RefSeq" id="WP_200257983.1">
    <property type="nucleotide sequence ID" value="NZ_NRSH01000054.1"/>
</dbReference>
<dbReference type="SUPFAM" id="SSF50494">
    <property type="entry name" value="Trypsin-like serine proteases"/>
    <property type="match status" value="1"/>
</dbReference>
<dbReference type="Proteomes" id="UP000738126">
    <property type="component" value="Unassembled WGS sequence"/>
</dbReference>
<feature type="signal peptide" evidence="3">
    <location>
        <begin position="1"/>
        <end position="31"/>
    </location>
</feature>
<dbReference type="InterPro" id="IPR001940">
    <property type="entry name" value="Peptidase_S1C"/>
</dbReference>
<dbReference type="EMBL" id="NRSH01000054">
    <property type="protein sequence ID" value="MBK1726619.1"/>
    <property type="molecule type" value="Genomic_DNA"/>
</dbReference>
<dbReference type="SMART" id="SM00228">
    <property type="entry name" value="PDZ"/>
    <property type="match status" value="1"/>
</dbReference>
<evidence type="ECO:0000256" key="3">
    <source>
        <dbReference type="SAM" id="SignalP"/>
    </source>
</evidence>
<dbReference type="InterPro" id="IPR051201">
    <property type="entry name" value="Chloro_Bact_Ser_Proteases"/>
</dbReference>
<organism evidence="5 6">
    <name type="scientific">Halorhodospira neutriphila</name>
    <dbReference type="NCBI Taxonomy" id="168379"/>
    <lineage>
        <taxon>Bacteria</taxon>
        <taxon>Pseudomonadati</taxon>
        <taxon>Pseudomonadota</taxon>
        <taxon>Gammaproteobacteria</taxon>
        <taxon>Chromatiales</taxon>
        <taxon>Ectothiorhodospiraceae</taxon>
        <taxon>Halorhodospira</taxon>
    </lineage>
</organism>
<comment type="caution">
    <text evidence="5">The sequence shown here is derived from an EMBL/GenBank/DDBJ whole genome shotgun (WGS) entry which is preliminary data.</text>
</comment>
<dbReference type="Gene3D" id="2.40.10.120">
    <property type="match status" value="1"/>
</dbReference>
<proteinExistence type="predicted"/>
<keyword evidence="3" id="KW-0732">Signal</keyword>
<dbReference type="SUPFAM" id="SSF50156">
    <property type="entry name" value="PDZ domain-like"/>
    <property type="match status" value="1"/>
</dbReference>
<keyword evidence="1" id="KW-0645">Protease</keyword>
<accession>A0ABS1E5Y4</accession>
<reference evidence="5 6" key="1">
    <citation type="journal article" date="2020" name="Microorganisms">
        <title>Osmotic Adaptation and Compatible Solute Biosynthesis of Phototrophic Bacteria as Revealed from Genome Analyses.</title>
        <authorList>
            <person name="Imhoff J.F."/>
            <person name="Rahn T."/>
            <person name="Kunzel S."/>
            <person name="Keller A."/>
            <person name="Neulinger S.C."/>
        </authorList>
    </citation>
    <scope>NUCLEOTIDE SEQUENCE [LARGE SCALE GENOMIC DNA]</scope>
    <source>
        <strain evidence="5 6">DSM 15116</strain>
    </source>
</reference>
<dbReference type="Gene3D" id="2.30.42.10">
    <property type="match status" value="1"/>
</dbReference>
<keyword evidence="2" id="KW-0378">Hydrolase</keyword>
<dbReference type="InterPro" id="IPR036034">
    <property type="entry name" value="PDZ_sf"/>
</dbReference>